<dbReference type="Pfam" id="PF24956">
    <property type="entry name" value="Msl2-3_C"/>
    <property type="match status" value="1"/>
</dbReference>
<evidence type="ECO:0000256" key="1">
    <source>
        <dbReference type="ARBA" id="ARBA00004141"/>
    </source>
</evidence>
<dbReference type="PANTHER" id="PTHR43634">
    <property type="entry name" value="OW CONDUCTANCE MECHANOSENSITIVE CHANNEL"/>
    <property type="match status" value="1"/>
</dbReference>
<comment type="subcellular location">
    <subcellularLocation>
        <location evidence="1">Membrane</location>
        <topology evidence="1">Multi-pass membrane protein</topology>
    </subcellularLocation>
</comment>
<keyword evidence="5" id="KW-0472">Membrane</keyword>
<dbReference type="GO" id="GO:0016020">
    <property type="term" value="C:membrane"/>
    <property type="evidence" value="ECO:0007669"/>
    <property type="project" value="UniProtKB-SubCell"/>
</dbReference>
<sequence length="835" mass="91898">MATLVSLQLLRFSGVEDYHASPCSVSACLKTAFSSRLFQGSGLRIASRPGAGSLLGGGALCCPLWSHLSMSNSSLRVRAARLPVTASLIRPIPTEDINHIAVMFVNYGAQLLKRAFDPVVLGTEASQAIKQRFVNFIRSLSTVLAFAFCTASLTQQVQRFMMENHDAEESRNVGVQFIGNTVYTSVWVAAVCLFMELLGFSTQKWITAGGFGTVLITLAGREIFTNFLSSIMIHATRPFVENEWIQTKIEGQEVSGTVEHVGWWSPTVIRGDDREAVHIPNHKFSVSVVRNLSQKSHWRIKTHLGIRHLDVGKMTLIVADMRKVLAKHPQVEQHRLHRRVFFDQIDPENQALLILVSCFVKTSHIEEYLRVKELILLDLLKVVSHHSARLATPIRSVQRVVDENEAKSSPFRDMRNVNQNQQRSLLLLNPQPASSDDEEEYSSDTVSGDISRLAQVVRATKSARTNVFEDSESEIDESVEEQTNPESPSDIKESKKNAGTADRNVRVRSLQRPVIVQQNAKESSREGSLHQVSVLTGDAGPNGHAILRDRTHAETEAKLVRSHLDTSLPQKQSENGMTNTEHPVAVTPVLASELLVEMSEENVPHLYSNNVGLDYVSDEGVETASLGGTDDQVSDAETTAPSVKIDINVRSDLTDEILGTASVTSTYNHQEQSLSLKVNRTHGGVRVASTDGPLGQPHISQIDENENQSSADLGRTPPESSDNSWRQPSTTQVKAGAASSSPTKNDNLWKQPSATDAQMTQKIKHGRPTVDPDLVPGVAIDGPKHTLSFDEDIIILDDSRGLVALGKHNSNERRNSSSHGAVNREGSSDIRDRER</sequence>
<evidence type="ECO:0000256" key="3">
    <source>
        <dbReference type="ARBA" id="ARBA00022692"/>
    </source>
</evidence>
<dbReference type="InterPro" id="IPR023408">
    <property type="entry name" value="MscS_beta-dom_sf"/>
</dbReference>
<dbReference type="GO" id="GO:0005216">
    <property type="term" value="F:monoatomic ion channel activity"/>
    <property type="evidence" value="ECO:0000318"/>
    <property type="project" value="GO_Central"/>
</dbReference>
<dbReference type="EnsemblPlants" id="Pp3c10_8380V3.4">
    <property type="protein sequence ID" value="Pp3c10_8380V3.4"/>
    <property type="gene ID" value="Pp3c10_8380"/>
</dbReference>
<dbReference type="InterPro" id="IPR056876">
    <property type="entry name" value="Msl2-3_C"/>
</dbReference>
<keyword evidence="11" id="KW-1185">Reference proteome</keyword>
<feature type="domain" description="Mechanosensitive ion channel protein 2/3 C-terminal" evidence="8">
    <location>
        <begin position="298"/>
        <end position="384"/>
    </location>
</feature>
<evidence type="ECO:0000256" key="5">
    <source>
        <dbReference type="ARBA" id="ARBA00023136"/>
    </source>
</evidence>
<evidence type="ECO:0000259" key="9">
    <source>
        <dbReference type="Pfam" id="PF25237"/>
    </source>
</evidence>
<dbReference type="PANTHER" id="PTHR43634:SF2">
    <property type="entry name" value="LOW CONDUCTANCE MECHANOSENSITIVE CHANNEL YNAI"/>
    <property type="match status" value="1"/>
</dbReference>
<feature type="compositionally biased region" description="Polar residues" evidence="6">
    <location>
        <begin position="718"/>
        <end position="761"/>
    </location>
</feature>
<dbReference type="GO" id="GO:0071470">
    <property type="term" value="P:cellular response to osmotic stress"/>
    <property type="evidence" value="ECO:0000318"/>
    <property type="project" value="GO_Central"/>
</dbReference>
<dbReference type="GO" id="GO:0009526">
    <property type="term" value="C:plastid envelope"/>
    <property type="evidence" value="ECO:0000318"/>
    <property type="project" value="GO_Central"/>
</dbReference>
<dbReference type="AlphaFoldDB" id="A0A7I4A3G0"/>
<dbReference type="SUPFAM" id="SSF50182">
    <property type="entry name" value="Sm-like ribonucleoproteins"/>
    <property type="match status" value="1"/>
</dbReference>
<dbReference type="RefSeq" id="XP_024386208.1">
    <property type="nucleotide sequence ID" value="XM_024530440.2"/>
</dbReference>
<gene>
    <name evidence="10" type="primary">LOC112287456</name>
</gene>
<comment type="similarity">
    <text evidence="2">Belongs to the MscS (TC 1.A.23) family.</text>
</comment>
<evidence type="ECO:0000313" key="10">
    <source>
        <dbReference type="EnsemblPlants" id="Pp3c10_8380V3.4"/>
    </source>
</evidence>
<dbReference type="InParanoid" id="A0A7I4A3G0"/>
<dbReference type="Proteomes" id="UP000006727">
    <property type="component" value="Chromosome 10"/>
</dbReference>
<feature type="region of interest" description="Disordered" evidence="6">
    <location>
        <begin position="428"/>
        <end position="447"/>
    </location>
</feature>
<feature type="region of interest" description="Disordered" evidence="6">
    <location>
        <begin position="685"/>
        <end position="776"/>
    </location>
</feature>
<keyword evidence="4" id="KW-1133">Transmembrane helix</keyword>
<proteinExistence type="inferred from homology"/>
<evidence type="ECO:0000256" key="2">
    <source>
        <dbReference type="ARBA" id="ARBA00008017"/>
    </source>
</evidence>
<protein>
    <recommendedName>
        <fullName evidence="12">MscS-Like mechanosensitive ion channel</fullName>
    </recommendedName>
</protein>
<name>A0A7I4A3G0_PHYPA</name>
<feature type="domain" description="Mechanosensitive ion channel MscS" evidence="7">
    <location>
        <begin position="223"/>
        <end position="293"/>
    </location>
</feature>
<dbReference type="Gene3D" id="1.10.287.1260">
    <property type="match status" value="1"/>
</dbReference>
<feature type="compositionally biased region" description="Basic and acidic residues" evidence="6">
    <location>
        <begin position="826"/>
        <end position="835"/>
    </location>
</feature>
<accession>A0A7I4A3G0</accession>
<dbReference type="InterPro" id="IPR045042">
    <property type="entry name" value="YnaI-like"/>
</dbReference>
<evidence type="ECO:0000259" key="7">
    <source>
        <dbReference type="Pfam" id="PF00924"/>
    </source>
</evidence>
<dbReference type="InterPro" id="IPR010920">
    <property type="entry name" value="LSM_dom_sf"/>
</dbReference>
<dbReference type="Gramene" id="Pp3c10_8380V3.4">
    <property type="protein sequence ID" value="Pp3c10_8380V3.4"/>
    <property type="gene ID" value="Pp3c10_8380"/>
</dbReference>
<evidence type="ECO:0000256" key="6">
    <source>
        <dbReference type="SAM" id="MobiDB-lite"/>
    </source>
</evidence>
<dbReference type="GeneID" id="112287456"/>
<dbReference type="KEGG" id="ppp:112287456"/>
<dbReference type="EMBL" id="ABEU02000010">
    <property type="status" value="NOT_ANNOTATED_CDS"/>
    <property type="molecule type" value="Genomic_DNA"/>
</dbReference>
<organism evidence="10 11">
    <name type="scientific">Physcomitrium patens</name>
    <name type="common">Spreading-leaved earth moss</name>
    <name type="synonym">Physcomitrella patens</name>
    <dbReference type="NCBI Taxonomy" id="3218"/>
    <lineage>
        <taxon>Eukaryota</taxon>
        <taxon>Viridiplantae</taxon>
        <taxon>Streptophyta</taxon>
        <taxon>Embryophyta</taxon>
        <taxon>Bryophyta</taxon>
        <taxon>Bryophytina</taxon>
        <taxon>Bryopsida</taxon>
        <taxon>Funariidae</taxon>
        <taxon>Funariales</taxon>
        <taxon>Funariaceae</taxon>
        <taxon>Physcomitrium</taxon>
    </lineage>
</organism>
<feature type="compositionally biased region" description="Acidic residues" evidence="6">
    <location>
        <begin position="469"/>
        <end position="480"/>
    </location>
</feature>
<reference evidence="10" key="3">
    <citation type="submission" date="2020-12" db="UniProtKB">
        <authorList>
            <consortium name="EnsemblPlants"/>
        </authorList>
    </citation>
    <scope>IDENTIFICATION</scope>
</reference>
<evidence type="ECO:0000313" key="11">
    <source>
        <dbReference type="Proteomes" id="UP000006727"/>
    </source>
</evidence>
<feature type="domain" description="Mechanosensitive channel protein 2/3 transmembrane" evidence="9">
    <location>
        <begin position="103"/>
        <end position="221"/>
    </location>
</feature>
<feature type="region of interest" description="Disordered" evidence="6">
    <location>
        <begin position="468"/>
        <end position="510"/>
    </location>
</feature>
<evidence type="ECO:0000259" key="8">
    <source>
        <dbReference type="Pfam" id="PF24956"/>
    </source>
</evidence>
<reference evidence="10 11" key="2">
    <citation type="journal article" date="2018" name="Plant J.">
        <title>The Physcomitrella patens chromosome-scale assembly reveals moss genome structure and evolution.</title>
        <authorList>
            <person name="Lang D."/>
            <person name="Ullrich K.K."/>
            <person name="Murat F."/>
            <person name="Fuchs J."/>
            <person name="Jenkins J."/>
            <person name="Haas F.B."/>
            <person name="Piednoel M."/>
            <person name="Gundlach H."/>
            <person name="Van Bel M."/>
            <person name="Meyberg R."/>
            <person name="Vives C."/>
            <person name="Morata J."/>
            <person name="Symeonidi A."/>
            <person name="Hiss M."/>
            <person name="Muchero W."/>
            <person name="Kamisugi Y."/>
            <person name="Saleh O."/>
            <person name="Blanc G."/>
            <person name="Decker E.L."/>
            <person name="van Gessel N."/>
            <person name="Grimwood J."/>
            <person name="Hayes R.D."/>
            <person name="Graham S.W."/>
            <person name="Gunter L.E."/>
            <person name="McDaniel S.F."/>
            <person name="Hoernstein S.N.W."/>
            <person name="Larsson A."/>
            <person name="Li F.W."/>
            <person name="Perroud P.F."/>
            <person name="Phillips J."/>
            <person name="Ranjan P."/>
            <person name="Rokshar D.S."/>
            <person name="Rothfels C.J."/>
            <person name="Schneider L."/>
            <person name="Shu S."/>
            <person name="Stevenson D.W."/>
            <person name="Thummler F."/>
            <person name="Tillich M."/>
            <person name="Villarreal Aguilar J.C."/>
            <person name="Widiez T."/>
            <person name="Wong G.K."/>
            <person name="Wymore A."/>
            <person name="Zhang Y."/>
            <person name="Zimmer A.D."/>
            <person name="Quatrano R.S."/>
            <person name="Mayer K.F.X."/>
            <person name="Goodstein D."/>
            <person name="Casacuberta J.M."/>
            <person name="Vandepoele K."/>
            <person name="Reski R."/>
            <person name="Cuming A.C."/>
            <person name="Tuskan G.A."/>
            <person name="Maumus F."/>
            <person name="Salse J."/>
            <person name="Schmutz J."/>
            <person name="Rensing S.A."/>
        </authorList>
    </citation>
    <scope>NUCLEOTIDE SEQUENCE [LARGE SCALE GENOMIC DNA]</scope>
    <source>
        <strain evidence="10 11">cv. Gransden 2004</strain>
    </source>
</reference>
<dbReference type="Gene3D" id="2.30.30.60">
    <property type="match status" value="1"/>
</dbReference>
<keyword evidence="3" id="KW-0812">Transmembrane</keyword>
<dbReference type="Pfam" id="PF00924">
    <property type="entry name" value="MS_channel_2nd"/>
    <property type="match status" value="1"/>
</dbReference>
<evidence type="ECO:0000256" key="4">
    <source>
        <dbReference type="ARBA" id="ARBA00022989"/>
    </source>
</evidence>
<dbReference type="FunCoup" id="A0A7I4A3G0">
    <property type="interactions" value="1003"/>
</dbReference>
<evidence type="ECO:0008006" key="12">
    <source>
        <dbReference type="Google" id="ProtNLM"/>
    </source>
</evidence>
<feature type="region of interest" description="Disordered" evidence="6">
    <location>
        <begin position="807"/>
        <end position="835"/>
    </location>
</feature>
<dbReference type="InterPro" id="IPR057483">
    <property type="entry name" value="MSL2/3_TM_dom"/>
</dbReference>
<dbReference type="InterPro" id="IPR006685">
    <property type="entry name" value="MscS_channel_2nd"/>
</dbReference>
<reference evidence="10 11" key="1">
    <citation type="journal article" date="2008" name="Science">
        <title>The Physcomitrella genome reveals evolutionary insights into the conquest of land by plants.</title>
        <authorList>
            <person name="Rensing S."/>
            <person name="Lang D."/>
            <person name="Zimmer A."/>
            <person name="Terry A."/>
            <person name="Salamov A."/>
            <person name="Shapiro H."/>
            <person name="Nishiyama T."/>
            <person name="Perroud P.-F."/>
            <person name="Lindquist E."/>
            <person name="Kamisugi Y."/>
            <person name="Tanahashi T."/>
            <person name="Sakakibara K."/>
            <person name="Fujita T."/>
            <person name="Oishi K."/>
            <person name="Shin-I T."/>
            <person name="Kuroki Y."/>
            <person name="Toyoda A."/>
            <person name="Suzuki Y."/>
            <person name="Hashimoto A."/>
            <person name="Yamaguchi K."/>
            <person name="Sugano A."/>
            <person name="Kohara Y."/>
            <person name="Fujiyama A."/>
            <person name="Anterola A."/>
            <person name="Aoki S."/>
            <person name="Ashton N."/>
            <person name="Barbazuk W.B."/>
            <person name="Barker E."/>
            <person name="Bennetzen J."/>
            <person name="Bezanilla M."/>
            <person name="Blankenship R."/>
            <person name="Cho S.H."/>
            <person name="Dutcher S."/>
            <person name="Estelle M."/>
            <person name="Fawcett J.A."/>
            <person name="Gundlach H."/>
            <person name="Hanada K."/>
            <person name="Heyl A."/>
            <person name="Hicks K.A."/>
            <person name="Hugh J."/>
            <person name="Lohr M."/>
            <person name="Mayer K."/>
            <person name="Melkozernov A."/>
            <person name="Murata T."/>
            <person name="Nelson D."/>
            <person name="Pils B."/>
            <person name="Prigge M."/>
            <person name="Reiss B."/>
            <person name="Renner T."/>
            <person name="Rombauts S."/>
            <person name="Rushton P."/>
            <person name="Sanderfoot A."/>
            <person name="Schween G."/>
            <person name="Shiu S.-H."/>
            <person name="Stueber K."/>
            <person name="Theodoulou F.L."/>
            <person name="Tu H."/>
            <person name="Van de Peer Y."/>
            <person name="Verrier P.J."/>
            <person name="Waters E."/>
            <person name="Wood A."/>
            <person name="Yang L."/>
            <person name="Cove D."/>
            <person name="Cuming A."/>
            <person name="Hasebe M."/>
            <person name="Lucas S."/>
            <person name="Mishler D.B."/>
            <person name="Reski R."/>
            <person name="Grigoriev I."/>
            <person name="Quatrano R.S."/>
            <person name="Boore J.L."/>
        </authorList>
    </citation>
    <scope>NUCLEOTIDE SEQUENCE [LARGE SCALE GENOMIC DNA]</scope>
    <source>
        <strain evidence="10 11">cv. Gransden 2004</strain>
    </source>
</reference>
<dbReference type="Pfam" id="PF25237">
    <property type="entry name" value="MSL2_3"/>
    <property type="match status" value="1"/>
</dbReference>